<sequence length="278" mass="29074">MSRTAAAAATLTLVLLAAPGAALAQNAQAQAQQAPQAALPADAATRASYDRADALSRSVFWANEQRINPMDPVAGVKTAQALRELGQFDQAAETAQGVLTVQPANIEAMLEVGRAHIARGQAFYGIAALEQARATAPRDWRPLSLLGVAYQQVRRPDDAKTAWTEALRLSPDNPDVLTNAAIARMGEGDAPAAEILLRRAAAQPGATLKVRQNLALALGLQGKTGEAEQILRRDLPPEVADANLRWLAERTAASTVAATPAPALTAGSARTWSSVQGG</sequence>
<name>A0ABV2RBB3_9CAUL</name>
<dbReference type="InterPro" id="IPR011990">
    <property type="entry name" value="TPR-like_helical_dom_sf"/>
</dbReference>
<keyword evidence="4" id="KW-1185">Reference proteome</keyword>
<dbReference type="PIRSF" id="PIRSF035836">
    <property type="entry name" value="UCP035836"/>
    <property type="match status" value="1"/>
</dbReference>
<gene>
    <name evidence="3" type="ORF">ABIE19_001772</name>
</gene>
<organism evidence="3 4">
    <name type="scientific">Brevundimonas faecalis</name>
    <dbReference type="NCBI Taxonomy" id="947378"/>
    <lineage>
        <taxon>Bacteria</taxon>
        <taxon>Pseudomonadati</taxon>
        <taxon>Pseudomonadota</taxon>
        <taxon>Alphaproteobacteria</taxon>
        <taxon>Caulobacterales</taxon>
        <taxon>Caulobacteraceae</taxon>
        <taxon>Brevundimonas</taxon>
    </lineage>
</organism>
<evidence type="ECO:0000256" key="1">
    <source>
        <dbReference type="PROSITE-ProRule" id="PRU00339"/>
    </source>
</evidence>
<reference evidence="3 4" key="1">
    <citation type="submission" date="2024-06" db="EMBL/GenBank/DDBJ databases">
        <title>Sorghum-associated microbial communities from plants grown in Nebraska, USA.</title>
        <authorList>
            <person name="Schachtman D."/>
        </authorList>
    </citation>
    <scope>NUCLEOTIDE SEQUENCE [LARGE SCALE GENOMIC DNA]</scope>
    <source>
        <strain evidence="3 4">2814</strain>
    </source>
</reference>
<accession>A0ABV2RBB3</accession>
<feature type="chain" id="PRO_5047104594" evidence="2">
    <location>
        <begin position="25"/>
        <end position="278"/>
    </location>
</feature>
<dbReference type="Proteomes" id="UP001549313">
    <property type="component" value="Unassembled WGS sequence"/>
</dbReference>
<evidence type="ECO:0000313" key="3">
    <source>
        <dbReference type="EMBL" id="MET4683842.1"/>
    </source>
</evidence>
<dbReference type="PROSITE" id="PS50005">
    <property type="entry name" value="TPR"/>
    <property type="match status" value="1"/>
</dbReference>
<evidence type="ECO:0000256" key="2">
    <source>
        <dbReference type="SAM" id="SignalP"/>
    </source>
</evidence>
<feature type="repeat" description="TPR" evidence="1">
    <location>
        <begin position="140"/>
        <end position="173"/>
    </location>
</feature>
<protein>
    <submittedName>
        <fullName evidence="3">Flp pilus assembly protein TadD</fullName>
    </submittedName>
</protein>
<dbReference type="InterPro" id="IPR019734">
    <property type="entry name" value="TPR_rpt"/>
</dbReference>
<dbReference type="EMBL" id="JBEPTF010000002">
    <property type="protein sequence ID" value="MET4683842.1"/>
    <property type="molecule type" value="Genomic_DNA"/>
</dbReference>
<proteinExistence type="predicted"/>
<keyword evidence="2" id="KW-0732">Signal</keyword>
<keyword evidence="1" id="KW-0802">TPR repeat</keyword>
<dbReference type="SMART" id="SM00028">
    <property type="entry name" value="TPR"/>
    <property type="match status" value="2"/>
</dbReference>
<dbReference type="SUPFAM" id="SSF48452">
    <property type="entry name" value="TPR-like"/>
    <property type="match status" value="1"/>
</dbReference>
<dbReference type="Gene3D" id="1.25.40.10">
    <property type="entry name" value="Tetratricopeptide repeat domain"/>
    <property type="match status" value="1"/>
</dbReference>
<comment type="caution">
    <text evidence="3">The sequence shown here is derived from an EMBL/GenBank/DDBJ whole genome shotgun (WGS) entry which is preliminary data.</text>
</comment>
<dbReference type="RefSeq" id="WP_354088794.1">
    <property type="nucleotide sequence ID" value="NZ_JBEPTF010000002.1"/>
</dbReference>
<evidence type="ECO:0000313" key="4">
    <source>
        <dbReference type="Proteomes" id="UP001549313"/>
    </source>
</evidence>
<feature type="signal peptide" evidence="2">
    <location>
        <begin position="1"/>
        <end position="24"/>
    </location>
</feature>
<dbReference type="InterPro" id="IPR014596">
    <property type="entry name" value="UCP035836"/>
</dbReference>